<dbReference type="Proteomes" id="UP000240410">
    <property type="component" value="Unassembled WGS sequence"/>
</dbReference>
<keyword evidence="2" id="KW-0521">NADP</keyword>
<dbReference type="Pfam" id="PF00106">
    <property type="entry name" value="adh_short"/>
    <property type="match status" value="1"/>
</dbReference>
<accession>A0A2T3M498</accession>
<evidence type="ECO:0000313" key="7">
    <source>
        <dbReference type="Proteomes" id="UP000240410"/>
    </source>
</evidence>
<dbReference type="Gene3D" id="3.40.50.720">
    <property type="entry name" value="NAD(P)-binding Rossmann-like Domain"/>
    <property type="match status" value="1"/>
</dbReference>
<proteinExistence type="inferred from homology"/>
<dbReference type="GO" id="GO:0016491">
    <property type="term" value="F:oxidoreductase activity"/>
    <property type="evidence" value="ECO:0007669"/>
    <property type="project" value="UniProtKB-KW"/>
</dbReference>
<dbReference type="EMBL" id="PYOJ01000052">
    <property type="protein sequence ID" value="PSV86702.1"/>
    <property type="molecule type" value="Genomic_DNA"/>
</dbReference>
<dbReference type="PANTHER" id="PTHR43391:SF14">
    <property type="entry name" value="DEHYDROGENASE_REDUCTASE SDR FAMILY PROTEIN 7-LIKE"/>
    <property type="match status" value="1"/>
</dbReference>
<evidence type="ECO:0000313" key="8">
    <source>
        <dbReference type="Proteomes" id="UP000241566"/>
    </source>
</evidence>
<evidence type="ECO:0000256" key="2">
    <source>
        <dbReference type="ARBA" id="ARBA00022857"/>
    </source>
</evidence>
<protein>
    <submittedName>
        <fullName evidence="6">SDR family oxidoreductase</fullName>
    </submittedName>
</protein>
<dbReference type="InterPro" id="IPR036291">
    <property type="entry name" value="NAD(P)-bd_dom_sf"/>
</dbReference>
<dbReference type="SUPFAM" id="SSF51735">
    <property type="entry name" value="NAD(P)-binding Rossmann-fold domains"/>
    <property type="match status" value="1"/>
</dbReference>
<evidence type="ECO:0000256" key="1">
    <source>
        <dbReference type="ARBA" id="ARBA00006484"/>
    </source>
</evidence>
<keyword evidence="8" id="KW-1185">Reference proteome</keyword>
<evidence type="ECO:0000256" key="3">
    <source>
        <dbReference type="ARBA" id="ARBA00023002"/>
    </source>
</evidence>
<dbReference type="RefSeq" id="WP_045064879.1">
    <property type="nucleotide sequence ID" value="NZ_CP131599.1"/>
</dbReference>
<dbReference type="PRINTS" id="PR00081">
    <property type="entry name" value="GDHRDH"/>
</dbReference>
<keyword evidence="3" id="KW-0560">Oxidoreductase</keyword>
<dbReference type="PRINTS" id="PR00080">
    <property type="entry name" value="SDRFAMILY"/>
</dbReference>
<evidence type="ECO:0000313" key="5">
    <source>
        <dbReference type="EMBL" id="PSV75281.1"/>
    </source>
</evidence>
<dbReference type="InterPro" id="IPR002347">
    <property type="entry name" value="SDR_fam"/>
</dbReference>
<dbReference type="Proteomes" id="UP000241566">
    <property type="component" value="Unassembled WGS sequence"/>
</dbReference>
<dbReference type="OrthoDB" id="9810734at2"/>
<gene>
    <name evidence="6" type="ORF">CTM89_20835</name>
    <name evidence="5" type="ORF">CTM94_21035</name>
</gene>
<comment type="similarity">
    <text evidence="1 4">Belongs to the short-chain dehydrogenases/reductases (SDR) family.</text>
</comment>
<name>A0A2T3M498_PHOLE</name>
<dbReference type="PANTHER" id="PTHR43391">
    <property type="entry name" value="RETINOL DEHYDROGENASE-RELATED"/>
    <property type="match status" value="1"/>
</dbReference>
<dbReference type="InterPro" id="IPR020904">
    <property type="entry name" value="Sc_DH/Rdtase_CS"/>
</dbReference>
<dbReference type="EMBL" id="PYOI01000069">
    <property type="protein sequence ID" value="PSV75281.1"/>
    <property type="molecule type" value="Genomic_DNA"/>
</dbReference>
<sequence length="240" mass="26219">MDISNKVILITGGNGGIGWALAKSLCTKGAKKIYVTYLNDGDINIDSIIGATVIEPLKLDVTKKEQVKNIALKCADADIVINNAGVEYATSFTDANTLEAAELEMKVNYHGTHYVSYYFLPYLRQKPKALLINILSIGGFVLVNKLGTYCASKAATHFLTKGLRQDCKNSNVTVMGVYPGYVDTDMTTNLNVEKVTPDSIAESIILGIENDSEIVFPDIMSNNLKDTVFWDNAIFETLTS</sequence>
<evidence type="ECO:0000313" key="6">
    <source>
        <dbReference type="EMBL" id="PSV86702.1"/>
    </source>
</evidence>
<evidence type="ECO:0000256" key="4">
    <source>
        <dbReference type="RuleBase" id="RU000363"/>
    </source>
</evidence>
<organism evidence="6 7">
    <name type="scientific">Photobacterium leiognathi</name>
    <dbReference type="NCBI Taxonomy" id="553611"/>
    <lineage>
        <taxon>Bacteria</taxon>
        <taxon>Pseudomonadati</taxon>
        <taxon>Pseudomonadota</taxon>
        <taxon>Gammaproteobacteria</taxon>
        <taxon>Vibrionales</taxon>
        <taxon>Vibrionaceae</taxon>
        <taxon>Photobacterium</taxon>
    </lineage>
</organism>
<reference evidence="6 7" key="1">
    <citation type="submission" date="2018-03" db="EMBL/GenBank/DDBJ databases">
        <title>Whole genome sequencing of Histamine producing bacteria.</title>
        <authorList>
            <person name="Butler K."/>
        </authorList>
    </citation>
    <scope>NUCLEOTIDE SEQUENCE [LARGE SCALE GENOMIC DNA]</scope>
    <source>
        <strain evidence="5 8">ATCC 25521</strain>
        <strain evidence="6 7">ATCC 33979</strain>
    </source>
</reference>
<dbReference type="AlphaFoldDB" id="A0A2T3M498"/>
<dbReference type="PROSITE" id="PS00061">
    <property type="entry name" value="ADH_SHORT"/>
    <property type="match status" value="1"/>
</dbReference>
<comment type="caution">
    <text evidence="6">The sequence shown here is derived from an EMBL/GenBank/DDBJ whole genome shotgun (WGS) entry which is preliminary data.</text>
</comment>